<feature type="region of interest" description="Disordered" evidence="1">
    <location>
        <begin position="81"/>
        <end position="131"/>
    </location>
</feature>
<accession>A0A1L7WPA4</accession>
<dbReference type="Gene3D" id="3.40.630.30">
    <property type="match status" value="1"/>
</dbReference>
<dbReference type="OrthoDB" id="2744543at2759"/>
<evidence type="ECO:0000313" key="2">
    <source>
        <dbReference type="EMBL" id="CZR54596.1"/>
    </source>
</evidence>
<gene>
    <name evidence="2" type="ORF">PAC_04480</name>
</gene>
<name>A0A1L7WPA4_9HELO</name>
<evidence type="ECO:0008006" key="4">
    <source>
        <dbReference type="Google" id="ProtNLM"/>
    </source>
</evidence>
<organism evidence="2 3">
    <name type="scientific">Phialocephala subalpina</name>
    <dbReference type="NCBI Taxonomy" id="576137"/>
    <lineage>
        <taxon>Eukaryota</taxon>
        <taxon>Fungi</taxon>
        <taxon>Dikarya</taxon>
        <taxon>Ascomycota</taxon>
        <taxon>Pezizomycotina</taxon>
        <taxon>Leotiomycetes</taxon>
        <taxon>Helotiales</taxon>
        <taxon>Mollisiaceae</taxon>
        <taxon>Phialocephala</taxon>
        <taxon>Phialocephala fortinii species complex</taxon>
    </lineage>
</organism>
<protein>
    <recommendedName>
        <fullName evidence="4">N-acetyltransferase domain-containing protein</fullName>
    </recommendedName>
</protein>
<proteinExistence type="predicted"/>
<dbReference type="EMBL" id="FJOG01000005">
    <property type="protein sequence ID" value="CZR54596.1"/>
    <property type="molecule type" value="Genomic_DNA"/>
</dbReference>
<dbReference type="AlphaFoldDB" id="A0A1L7WPA4"/>
<evidence type="ECO:0000313" key="3">
    <source>
        <dbReference type="Proteomes" id="UP000184330"/>
    </source>
</evidence>
<dbReference type="Proteomes" id="UP000184330">
    <property type="component" value="Unassembled WGS sequence"/>
</dbReference>
<evidence type="ECO:0000256" key="1">
    <source>
        <dbReference type="SAM" id="MobiDB-lite"/>
    </source>
</evidence>
<feature type="compositionally biased region" description="Basic and acidic residues" evidence="1">
    <location>
        <begin position="90"/>
        <end position="104"/>
    </location>
</feature>
<dbReference type="STRING" id="576137.A0A1L7WPA4"/>
<keyword evidence="3" id="KW-1185">Reference proteome</keyword>
<reference evidence="2 3" key="1">
    <citation type="submission" date="2016-03" db="EMBL/GenBank/DDBJ databases">
        <authorList>
            <person name="Ploux O."/>
        </authorList>
    </citation>
    <scope>NUCLEOTIDE SEQUENCE [LARGE SCALE GENOMIC DNA]</scope>
    <source>
        <strain evidence="2 3">UAMH 11012</strain>
    </source>
</reference>
<sequence>MSQFHSNIAPKPFTFTPATQADIPRLTHIHLVTLAEDPPAQIKFPSAENFAAAVSSMLEKQIGDPNWRIMKAVDEETGEIGSWASWLTHDASDSHPKPDPRPEEEGNGEDNNGKGEDEGNFNSYPASAPIS</sequence>